<reference evidence="2" key="1">
    <citation type="submission" date="2022-11" db="UniProtKB">
        <authorList>
            <consortium name="WormBaseParasite"/>
        </authorList>
    </citation>
    <scope>IDENTIFICATION</scope>
</reference>
<protein>
    <submittedName>
        <fullName evidence="2">UBA domain-containing protein</fullName>
    </submittedName>
</protein>
<name>A0AC35FD87_9BILA</name>
<dbReference type="Proteomes" id="UP000887580">
    <property type="component" value="Unplaced"/>
</dbReference>
<evidence type="ECO:0000313" key="1">
    <source>
        <dbReference type="Proteomes" id="UP000887580"/>
    </source>
</evidence>
<proteinExistence type="predicted"/>
<organism evidence="1 2">
    <name type="scientific">Panagrolaimus sp. PS1159</name>
    <dbReference type="NCBI Taxonomy" id="55785"/>
    <lineage>
        <taxon>Eukaryota</taxon>
        <taxon>Metazoa</taxon>
        <taxon>Ecdysozoa</taxon>
        <taxon>Nematoda</taxon>
        <taxon>Chromadorea</taxon>
        <taxon>Rhabditida</taxon>
        <taxon>Tylenchina</taxon>
        <taxon>Panagrolaimomorpha</taxon>
        <taxon>Panagrolaimoidea</taxon>
        <taxon>Panagrolaimidae</taxon>
        <taxon>Panagrolaimus</taxon>
    </lineage>
</organism>
<dbReference type="WBParaSite" id="PS1159_v2.g16415.t1">
    <property type="protein sequence ID" value="PS1159_v2.g16415.t1"/>
    <property type="gene ID" value="PS1159_v2.g16415"/>
</dbReference>
<sequence length="486" mass="53546">MLVTFTIDNENFSTLDVSQDLEVENFLALVAMENPSVSTHDSTFVIVVNGRQWRVDSDVLKMKLYEIGVGNNDMIAILKVQPRQAPGTSRPSMGAPAAAQAGSSSASGSGRSGNLSDLIRSIQVPSKSSKPKPRDQQGQPGMQAYIDRMVKRISPEQQHQVARNLFIQMSSPLAQLRFKDEYPSAVAQYAKEPTNYEAFYAAIIADQKDFYRRLALTDDPTSAEGQKMIELMIRREAHKEQLTKAMTEMPEAFIRSHMLYIKLKINGVETIGFVDSGAQITTISSAHAQKFNLGQKIDKAYATVIRGVGGEQVSDGRIHSADMELNGHVFPAPLNVLQRFGEDILIGLDTLRRHGACIDLGKNVLRLGTGPQAVEVPFLNERQYAAECKRLGIHANLPPDDKEPLPESEVENEKVAELINLGFEAPKAVKALAKAHNDLAYACDLLQSDDPAIKQQLEAQEPVPSNTSDKPEIPSEKPKDEPMEDE</sequence>
<accession>A0AC35FD87</accession>
<evidence type="ECO:0000313" key="2">
    <source>
        <dbReference type="WBParaSite" id="PS1159_v2.g16415.t1"/>
    </source>
</evidence>